<protein>
    <submittedName>
        <fullName evidence="2">Uncharacterized protein</fullName>
    </submittedName>
</protein>
<keyword evidence="3" id="KW-1185">Reference proteome</keyword>
<dbReference type="RefSeq" id="WP_147092873.1">
    <property type="nucleotide sequence ID" value="NZ_BJVC01000002.1"/>
</dbReference>
<gene>
    <name evidence="2" type="ORF">SSA02_10470</name>
</gene>
<accession>A0A511BQH2</accession>
<dbReference type="EMBL" id="BJVC01000002">
    <property type="protein sequence ID" value="GEL01884.1"/>
    <property type="molecule type" value="Genomic_DNA"/>
</dbReference>
<organism evidence="2 3">
    <name type="scientific">Swaminathania salitolerans</name>
    <dbReference type="NCBI Taxonomy" id="182838"/>
    <lineage>
        <taxon>Bacteria</taxon>
        <taxon>Pseudomonadati</taxon>
        <taxon>Pseudomonadota</taxon>
        <taxon>Alphaproteobacteria</taxon>
        <taxon>Acetobacterales</taxon>
        <taxon>Acetobacteraceae</taxon>
        <taxon>Swaminathania</taxon>
    </lineage>
</organism>
<evidence type="ECO:0000313" key="2">
    <source>
        <dbReference type="EMBL" id="GEL01884.1"/>
    </source>
</evidence>
<feature type="region of interest" description="Disordered" evidence="1">
    <location>
        <begin position="181"/>
        <end position="200"/>
    </location>
</feature>
<dbReference type="OrthoDB" id="7208869at2"/>
<proteinExistence type="predicted"/>
<evidence type="ECO:0000256" key="1">
    <source>
        <dbReference type="SAM" id="MobiDB-lite"/>
    </source>
</evidence>
<feature type="compositionally biased region" description="Basic and acidic residues" evidence="1">
    <location>
        <begin position="23"/>
        <end position="32"/>
    </location>
</feature>
<evidence type="ECO:0000313" key="3">
    <source>
        <dbReference type="Proteomes" id="UP000321405"/>
    </source>
</evidence>
<comment type="caution">
    <text evidence="2">The sequence shown here is derived from an EMBL/GenBank/DDBJ whole genome shotgun (WGS) entry which is preliminary data.</text>
</comment>
<dbReference type="AlphaFoldDB" id="A0A511BQH2"/>
<feature type="region of interest" description="Disordered" evidence="1">
    <location>
        <begin position="17"/>
        <end position="44"/>
    </location>
</feature>
<sequence>MQSSDIRDAVLRADRAFQVIDGGRPDGGRRGGGEPPAAPEKNEPCPVTALGHLDGSYFFLDRVGQLRVLTARQVGSRHDLLGLFAGNDGWLRATFPKKAQCKTKDQDGQETTEEKVVDFRINSVASYLQAECARAGLFGSHIMIRKPGVWPAENGLPVVHCGDAVMIGDRLEQAGTRTGNQVWAAAPPSPRPARPSGPEEGRYLLDGIRRLWNFRTPGGEIAVLGLLACAYYGASIPWRPAGFLIGGAGSGKSSLLRVLQAASPLHVFVNDTSKAGLEQRLDGRAMPAFIDEASDREDQRGARALLDLVLSSTGGEGTKGVRGGKDGVARSIEVVGSIIMASINPPDMQAQHLGRFTIIDLAKAEEGADHSAEHRDLATWAREHGAALWGRALAGWERYRVALATFRTALLESGCQPREMDQLGAILAGWWVMTEDSVPDERGAQIGIGALSEFVRDAEDVTTQDAPTRMINHLMTQLVMVQRSTERKSIADLIERLLENDSGQRPDIDPLSRSVADEVLGQYGIRVIRPNEIKARNGVAYPREAEGAGLWFSQGNAMLTRLFDDTPFAGQRWLYELRRLESARSPKRKVKIGSMTPARCVWVTAAELGFGVGEDV</sequence>
<dbReference type="Proteomes" id="UP000321405">
    <property type="component" value="Unassembled WGS sequence"/>
</dbReference>
<name>A0A511BQH2_9PROT</name>
<reference evidence="2 3" key="1">
    <citation type="submission" date="2019-07" db="EMBL/GenBank/DDBJ databases">
        <title>Whole genome shotgun sequence of Swaminathania salitolerans NBRC 104436.</title>
        <authorList>
            <person name="Hosoyama A."/>
            <person name="Uohara A."/>
            <person name="Ohji S."/>
            <person name="Ichikawa N."/>
        </authorList>
    </citation>
    <scope>NUCLEOTIDE SEQUENCE [LARGE SCALE GENOMIC DNA]</scope>
    <source>
        <strain evidence="2 3">NBRC 104436</strain>
    </source>
</reference>